<dbReference type="Gene3D" id="3.90.850.10">
    <property type="entry name" value="Fumarylacetoacetase-like, C-terminal domain"/>
    <property type="match status" value="1"/>
</dbReference>
<reference evidence="3 4" key="1">
    <citation type="submission" date="2018-09" db="EMBL/GenBank/DDBJ databases">
        <authorList>
            <person name="Zhu H."/>
        </authorList>
    </citation>
    <scope>NUCLEOTIDE SEQUENCE [LARGE SCALE GENOMIC DNA]</scope>
    <source>
        <strain evidence="3 4">K2W22B-5</strain>
    </source>
</reference>
<proteinExistence type="predicted"/>
<dbReference type="GO" id="GO:0016787">
    <property type="term" value="F:hydrolase activity"/>
    <property type="evidence" value="ECO:0007669"/>
    <property type="project" value="UniProtKB-KW"/>
</dbReference>
<name>A0A418W2I6_9PROT</name>
<protein>
    <submittedName>
        <fullName evidence="3">Fumarylacetoacetate hydrolase</fullName>
    </submittedName>
</protein>
<dbReference type="OrthoDB" id="9775905at2"/>
<dbReference type="RefSeq" id="WP_119829831.1">
    <property type="nucleotide sequence ID" value="NZ_QYUL01000001.1"/>
</dbReference>
<feature type="domain" description="Fumarylacetoacetase N-terminal" evidence="2">
    <location>
        <begin position="1"/>
        <end position="78"/>
    </location>
</feature>
<dbReference type="AlphaFoldDB" id="A0A418W2I6"/>
<sequence>MKLATLKNGAPDGRLVVVSRDLSRAVDAAVIAPTLRAALDHWERCEQDLRALAHRLEEGTAPGAFPFDPAQAMAPLPRSGQFVDASAFLNHGAIMERAYNLTVKKQEGVPILIQRQSDDFRGPCDDYPMLNEEEQGDFEGEFAVIVGDLPMGSSPAAAERAIRLVTLFNDMSMRRHLFAELQLGFGFIKAKPATVFAPVAVTPDELGDAWVDGRLALDLRIHRNGDWFGNPNGREMDWSFGELLAHLAHNRDLRSGAILGSGTVSNRDAATVGSACLAERRALEVIATGAATTPPLRFGDRLRFEVLDAAGHSLFGAIDHAIVPAATPSTDPA</sequence>
<dbReference type="PANTHER" id="PTHR43211">
    <property type="entry name" value="FUMARYLACETOACETATE HYDROLASE"/>
    <property type="match status" value="1"/>
</dbReference>
<dbReference type="InterPro" id="IPR041072">
    <property type="entry name" value="FAA_hydro_N"/>
</dbReference>
<organism evidence="3 4">
    <name type="scientific">Azospirillum cavernae</name>
    <dbReference type="NCBI Taxonomy" id="2320860"/>
    <lineage>
        <taxon>Bacteria</taxon>
        <taxon>Pseudomonadati</taxon>
        <taxon>Pseudomonadota</taxon>
        <taxon>Alphaproteobacteria</taxon>
        <taxon>Rhodospirillales</taxon>
        <taxon>Azospirillaceae</taxon>
        <taxon>Azospirillum</taxon>
    </lineage>
</organism>
<keyword evidence="3" id="KW-0378">Hydrolase</keyword>
<feature type="domain" description="Fumarylacetoacetase-like C-terminal" evidence="1">
    <location>
        <begin position="87"/>
        <end position="306"/>
    </location>
</feature>
<dbReference type="EMBL" id="QYUL01000001">
    <property type="protein sequence ID" value="RJF84189.1"/>
    <property type="molecule type" value="Genomic_DNA"/>
</dbReference>
<evidence type="ECO:0000259" key="1">
    <source>
        <dbReference type="Pfam" id="PF01557"/>
    </source>
</evidence>
<evidence type="ECO:0000313" key="3">
    <source>
        <dbReference type="EMBL" id="RJF84189.1"/>
    </source>
</evidence>
<dbReference type="Pfam" id="PF01557">
    <property type="entry name" value="FAA_hydrolase"/>
    <property type="match status" value="1"/>
</dbReference>
<accession>A0A418W2I6</accession>
<dbReference type="InterPro" id="IPR036663">
    <property type="entry name" value="Fumarylacetoacetase_C_sf"/>
</dbReference>
<dbReference type="InterPro" id="IPR011234">
    <property type="entry name" value="Fumarylacetoacetase-like_C"/>
</dbReference>
<comment type="caution">
    <text evidence="3">The sequence shown here is derived from an EMBL/GenBank/DDBJ whole genome shotgun (WGS) entry which is preliminary data.</text>
</comment>
<dbReference type="SUPFAM" id="SSF56529">
    <property type="entry name" value="FAH"/>
    <property type="match status" value="1"/>
</dbReference>
<dbReference type="Proteomes" id="UP000283458">
    <property type="component" value="Unassembled WGS sequence"/>
</dbReference>
<gene>
    <name evidence="3" type="ORF">D3877_06235</name>
</gene>
<dbReference type="PANTHER" id="PTHR43211:SF1">
    <property type="entry name" value="BLL6422 PROTEIN"/>
    <property type="match status" value="1"/>
</dbReference>
<evidence type="ECO:0000259" key="2">
    <source>
        <dbReference type="Pfam" id="PF18288"/>
    </source>
</evidence>
<evidence type="ECO:0000313" key="4">
    <source>
        <dbReference type="Proteomes" id="UP000283458"/>
    </source>
</evidence>
<dbReference type="Pfam" id="PF18288">
    <property type="entry name" value="FAA_hydro_N_2"/>
    <property type="match status" value="1"/>
</dbReference>
<keyword evidence="4" id="KW-1185">Reference proteome</keyword>